<feature type="compositionally biased region" description="Polar residues" evidence="1">
    <location>
        <begin position="123"/>
        <end position="137"/>
    </location>
</feature>
<evidence type="ECO:0000313" key="2">
    <source>
        <dbReference type="EMBL" id="CAE6865431.1"/>
    </source>
</evidence>
<dbReference type="Proteomes" id="UP000673821">
    <property type="component" value="Unassembled WGS sequence"/>
</dbReference>
<reference evidence="2 3" key="1">
    <citation type="submission" date="2021-02" db="EMBL/GenBank/DDBJ databases">
        <authorList>
            <person name="Vanwijnsberghe S."/>
        </authorList>
    </citation>
    <scope>NUCLEOTIDE SEQUENCE [LARGE SCALE GENOMIC DNA]</scope>
    <source>
        <strain evidence="2 3">R-69776</strain>
    </source>
</reference>
<keyword evidence="3" id="KW-1185">Reference proteome</keyword>
<protein>
    <submittedName>
        <fullName evidence="2">Uncharacterized protein</fullName>
    </submittedName>
</protein>
<gene>
    <name evidence="2" type="ORF">R69776_08227</name>
</gene>
<accession>A0ABM8T8E4</accession>
<evidence type="ECO:0000313" key="3">
    <source>
        <dbReference type="Proteomes" id="UP000673821"/>
    </source>
</evidence>
<sequence>MPPSASRRATSPERYSRAPSVPHGFGTNRSALSPARPRYPRARPAPPTYSSPTAPRGTGFMSSSSTCSCRSASAPPITLRAPAPISCLCSRRYVTCTVVSVMPYMFTIAGACAPHASIHAPSSDGSSFSPPNTTTRSDSIDASPARRHSRSCCISGTNADGVWFSTVTRSSRSSA</sequence>
<organism evidence="2 3">
    <name type="scientific">Paraburkholderia nemoris</name>
    <dbReference type="NCBI Taxonomy" id="2793076"/>
    <lineage>
        <taxon>Bacteria</taxon>
        <taxon>Pseudomonadati</taxon>
        <taxon>Pseudomonadota</taxon>
        <taxon>Betaproteobacteria</taxon>
        <taxon>Burkholderiales</taxon>
        <taxon>Burkholderiaceae</taxon>
        <taxon>Paraburkholderia</taxon>
    </lineage>
</organism>
<comment type="caution">
    <text evidence="2">The sequence shown here is derived from an EMBL/GenBank/DDBJ whole genome shotgun (WGS) entry which is preliminary data.</text>
</comment>
<name>A0ABM8T8E4_9BURK</name>
<feature type="region of interest" description="Disordered" evidence="1">
    <location>
        <begin position="122"/>
        <end position="158"/>
    </location>
</feature>
<dbReference type="EMBL" id="CAJNBH010000096">
    <property type="protein sequence ID" value="CAE6865431.1"/>
    <property type="molecule type" value="Genomic_DNA"/>
</dbReference>
<proteinExistence type="predicted"/>
<evidence type="ECO:0000256" key="1">
    <source>
        <dbReference type="SAM" id="MobiDB-lite"/>
    </source>
</evidence>
<feature type="region of interest" description="Disordered" evidence="1">
    <location>
        <begin position="1"/>
        <end position="57"/>
    </location>
</feature>